<dbReference type="GO" id="GO:0004190">
    <property type="term" value="F:aspartic-type endopeptidase activity"/>
    <property type="evidence" value="ECO:0007669"/>
    <property type="project" value="InterPro"/>
</dbReference>
<reference evidence="4 5" key="1">
    <citation type="journal article" date="2021" name="Elife">
        <title>Chloroplast acquisition without the gene transfer in kleptoplastic sea slugs, Plakobranchus ocellatus.</title>
        <authorList>
            <person name="Maeda T."/>
            <person name="Takahashi S."/>
            <person name="Yoshida T."/>
            <person name="Shimamura S."/>
            <person name="Takaki Y."/>
            <person name="Nagai Y."/>
            <person name="Toyoda A."/>
            <person name="Suzuki Y."/>
            <person name="Arimoto A."/>
            <person name="Ishii H."/>
            <person name="Satoh N."/>
            <person name="Nishiyama T."/>
            <person name="Hasebe M."/>
            <person name="Maruyama T."/>
            <person name="Minagawa J."/>
            <person name="Obokata J."/>
            <person name="Shigenobu S."/>
        </authorList>
    </citation>
    <scope>NUCLEOTIDE SEQUENCE [LARGE SCALE GENOMIC DNA]</scope>
</reference>
<dbReference type="FunFam" id="2.40.70.10:FF:000008">
    <property type="entry name" value="Cathepsin D"/>
    <property type="match status" value="1"/>
</dbReference>
<dbReference type="InterPro" id="IPR033121">
    <property type="entry name" value="PEPTIDASE_A1"/>
</dbReference>
<dbReference type="Proteomes" id="UP000735302">
    <property type="component" value="Unassembled WGS sequence"/>
</dbReference>
<dbReference type="InterPro" id="IPR034164">
    <property type="entry name" value="Pepsin-like_dom"/>
</dbReference>
<name>A0AAV3YQU4_9GAST</name>
<keyword evidence="5" id="KW-1185">Reference proteome</keyword>
<dbReference type="InterPro" id="IPR001461">
    <property type="entry name" value="Aspartic_peptidase_A1"/>
</dbReference>
<dbReference type="EMBL" id="BLXT01001350">
    <property type="protein sequence ID" value="GFN84917.1"/>
    <property type="molecule type" value="Genomic_DNA"/>
</dbReference>
<gene>
    <name evidence="4" type="ORF">PoB_001142300</name>
</gene>
<protein>
    <submittedName>
        <fullName evidence="4">Cathepsin d</fullName>
    </submittedName>
</protein>
<comment type="caution">
    <text evidence="4">The sequence shown here is derived from an EMBL/GenBank/DDBJ whole genome shotgun (WGS) entry which is preliminary data.</text>
</comment>
<dbReference type="Gene3D" id="2.40.70.10">
    <property type="entry name" value="Acid Proteases"/>
    <property type="match status" value="1"/>
</dbReference>
<dbReference type="PROSITE" id="PS51767">
    <property type="entry name" value="PEPTIDASE_A1"/>
    <property type="match status" value="1"/>
</dbReference>
<keyword evidence="2" id="KW-0732">Signal</keyword>
<feature type="chain" id="PRO_5043842385" evidence="2">
    <location>
        <begin position="24"/>
        <end position="309"/>
    </location>
</feature>
<dbReference type="InterPro" id="IPR021109">
    <property type="entry name" value="Peptidase_aspartic_dom_sf"/>
</dbReference>
<evidence type="ECO:0000259" key="3">
    <source>
        <dbReference type="PROSITE" id="PS51767"/>
    </source>
</evidence>
<organism evidence="4 5">
    <name type="scientific">Plakobranchus ocellatus</name>
    <dbReference type="NCBI Taxonomy" id="259542"/>
    <lineage>
        <taxon>Eukaryota</taxon>
        <taxon>Metazoa</taxon>
        <taxon>Spiralia</taxon>
        <taxon>Lophotrochozoa</taxon>
        <taxon>Mollusca</taxon>
        <taxon>Gastropoda</taxon>
        <taxon>Heterobranchia</taxon>
        <taxon>Euthyneura</taxon>
        <taxon>Panpulmonata</taxon>
        <taxon>Sacoglossa</taxon>
        <taxon>Placobranchoidea</taxon>
        <taxon>Plakobranchidae</taxon>
        <taxon>Plakobranchus</taxon>
    </lineage>
</organism>
<comment type="similarity">
    <text evidence="1">Belongs to the peptidase A1 family.</text>
</comment>
<evidence type="ECO:0000313" key="4">
    <source>
        <dbReference type="EMBL" id="GFN84917.1"/>
    </source>
</evidence>
<evidence type="ECO:0000313" key="5">
    <source>
        <dbReference type="Proteomes" id="UP000735302"/>
    </source>
</evidence>
<evidence type="ECO:0000256" key="2">
    <source>
        <dbReference type="SAM" id="SignalP"/>
    </source>
</evidence>
<dbReference type="PANTHER" id="PTHR47966:SF69">
    <property type="entry name" value="PEPTIDASE A1 DOMAIN-CONTAINING PROTEIN"/>
    <property type="match status" value="1"/>
</dbReference>
<dbReference type="PANTHER" id="PTHR47966">
    <property type="entry name" value="BETA-SITE APP-CLEAVING ENZYME, ISOFORM A-RELATED"/>
    <property type="match status" value="1"/>
</dbReference>
<accession>A0AAV3YQU4</accession>
<dbReference type="Pfam" id="PF00026">
    <property type="entry name" value="Asp"/>
    <property type="match status" value="1"/>
</dbReference>
<dbReference type="SUPFAM" id="SSF50630">
    <property type="entry name" value="Acid proteases"/>
    <property type="match status" value="1"/>
</dbReference>
<dbReference type="GO" id="GO:0006508">
    <property type="term" value="P:proteolysis"/>
    <property type="evidence" value="ECO:0007669"/>
    <property type="project" value="InterPro"/>
</dbReference>
<proteinExistence type="inferred from homology"/>
<sequence>MTLLPMVLITWTLLTDFNTWLKAQRTVVYKKLIELMSPLLVKNSKGLERRGLHFASPLWTNNNCENLNHLLKRLPWQDKGVGTRLWQHRRYHDLLHPPTHFLSKPPKQRVRDFRISASASDIKLKNHNNNLYYAPIAIGTPGQEFNVTFHTDSPITWVPSIHSPDRQIVSRIPNKYNNESSSTYKANGKPFEISYDSGQVSGYRSQDNVVIAGATVHNQTFGESIVEPSMFNNTMNDGVLGLGFSKKAAGKYPTVLDNMMSQGLLPAPVFSFYLNSHSNAQGIPPQPNHRTANTIAVDIVLVSDLHKLI</sequence>
<feature type="domain" description="Peptidase A1" evidence="3">
    <location>
        <begin position="132"/>
        <end position="309"/>
    </location>
</feature>
<dbReference type="AlphaFoldDB" id="A0AAV3YQU4"/>
<evidence type="ECO:0000256" key="1">
    <source>
        <dbReference type="ARBA" id="ARBA00007447"/>
    </source>
</evidence>
<dbReference type="CDD" id="cd05471">
    <property type="entry name" value="pepsin_like"/>
    <property type="match status" value="1"/>
</dbReference>
<feature type="signal peptide" evidence="2">
    <location>
        <begin position="1"/>
        <end position="23"/>
    </location>
</feature>